<dbReference type="GO" id="GO:0005524">
    <property type="term" value="F:ATP binding"/>
    <property type="evidence" value="ECO:0007669"/>
    <property type="project" value="UniProtKB-KW"/>
</dbReference>
<dbReference type="InterPro" id="IPR000383">
    <property type="entry name" value="Xaa-Pro-like_dom"/>
</dbReference>
<keyword evidence="6" id="KW-0812">Transmembrane</keyword>
<comment type="similarity">
    <text evidence="1">Belongs to the ABC transporter superfamily.</text>
</comment>
<keyword evidence="2" id="KW-0813">Transport</keyword>
<dbReference type="PANTHER" id="PTHR43335:SF4">
    <property type="entry name" value="ABC TRANSPORTER, ATP-BINDING PROTEIN"/>
    <property type="match status" value="1"/>
</dbReference>
<keyword evidence="6" id="KW-0472">Membrane</keyword>
<evidence type="ECO:0000256" key="3">
    <source>
        <dbReference type="ARBA" id="ARBA00022741"/>
    </source>
</evidence>
<dbReference type="Gene3D" id="3.40.50.300">
    <property type="entry name" value="P-loop containing nucleotide triphosphate hydrolases"/>
    <property type="match status" value="1"/>
</dbReference>
<dbReference type="SMART" id="SM00382">
    <property type="entry name" value="AAA"/>
    <property type="match status" value="1"/>
</dbReference>
<evidence type="ECO:0000256" key="1">
    <source>
        <dbReference type="ARBA" id="ARBA00005417"/>
    </source>
</evidence>
<dbReference type="Pfam" id="PF00005">
    <property type="entry name" value="ABC_tran"/>
    <property type="match status" value="1"/>
</dbReference>
<dbReference type="SUPFAM" id="SSF52540">
    <property type="entry name" value="P-loop containing nucleoside triphosphate hydrolases"/>
    <property type="match status" value="1"/>
</dbReference>
<feature type="domain" description="ABC transporter" evidence="7">
    <location>
        <begin position="583"/>
        <end position="810"/>
    </location>
</feature>
<dbReference type="InterPro" id="IPR017871">
    <property type="entry name" value="ABC_transporter-like_CS"/>
</dbReference>
<gene>
    <name evidence="8" type="ORF">UFOPK1726_00389</name>
</gene>
<dbReference type="PROSITE" id="PS00211">
    <property type="entry name" value="ABC_TRANSPORTER_1"/>
    <property type="match status" value="1"/>
</dbReference>
<dbReference type="GO" id="GO:0008239">
    <property type="term" value="F:dipeptidyl-peptidase activity"/>
    <property type="evidence" value="ECO:0007669"/>
    <property type="project" value="InterPro"/>
</dbReference>
<proteinExistence type="inferred from homology"/>
<evidence type="ECO:0000259" key="7">
    <source>
        <dbReference type="PROSITE" id="PS50893"/>
    </source>
</evidence>
<accession>A0A6J6EAN5</accession>
<dbReference type="SUPFAM" id="SSF53474">
    <property type="entry name" value="alpha/beta-Hydrolases"/>
    <property type="match status" value="1"/>
</dbReference>
<dbReference type="SMART" id="SM00939">
    <property type="entry name" value="PepX_C"/>
    <property type="match status" value="1"/>
</dbReference>
<dbReference type="InterPro" id="IPR027417">
    <property type="entry name" value="P-loop_NTPase"/>
</dbReference>
<dbReference type="InterPro" id="IPR003439">
    <property type="entry name" value="ABC_transporter-like_ATP-bd"/>
</dbReference>
<evidence type="ECO:0000313" key="8">
    <source>
        <dbReference type="EMBL" id="CAB4572866.1"/>
    </source>
</evidence>
<feature type="transmembrane region" description="Helical" evidence="6">
    <location>
        <begin position="546"/>
        <end position="565"/>
    </location>
</feature>
<dbReference type="PROSITE" id="PS50893">
    <property type="entry name" value="ABC_TRANSPORTER_2"/>
    <property type="match status" value="1"/>
</dbReference>
<keyword evidence="6" id="KW-1133">Transmembrane helix</keyword>
<name>A0A6J6EAN5_9ZZZZ</name>
<dbReference type="InterPro" id="IPR013736">
    <property type="entry name" value="Xaa-Pro_dipept_C"/>
</dbReference>
<evidence type="ECO:0000256" key="4">
    <source>
        <dbReference type="ARBA" id="ARBA00022801"/>
    </source>
</evidence>
<dbReference type="SUPFAM" id="SSF49785">
    <property type="entry name" value="Galactose-binding domain-like"/>
    <property type="match status" value="1"/>
</dbReference>
<evidence type="ECO:0000256" key="5">
    <source>
        <dbReference type="ARBA" id="ARBA00022840"/>
    </source>
</evidence>
<dbReference type="Pfam" id="PF02129">
    <property type="entry name" value="Peptidase_S15"/>
    <property type="match status" value="1"/>
</dbReference>
<protein>
    <submittedName>
        <fullName evidence="8">Unannotated protein</fullName>
    </submittedName>
</protein>
<keyword evidence="5" id="KW-0067">ATP-binding</keyword>
<evidence type="ECO:0000256" key="2">
    <source>
        <dbReference type="ARBA" id="ARBA00022448"/>
    </source>
</evidence>
<dbReference type="Pfam" id="PF08530">
    <property type="entry name" value="PepX_C"/>
    <property type="match status" value="1"/>
</dbReference>
<reference evidence="8" key="1">
    <citation type="submission" date="2020-05" db="EMBL/GenBank/DDBJ databases">
        <authorList>
            <person name="Chiriac C."/>
            <person name="Salcher M."/>
            <person name="Ghai R."/>
            <person name="Kavagutti S V."/>
        </authorList>
    </citation>
    <scope>NUCLEOTIDE SEQUENCE</scope>
</reference>
<keyword evidence="4" id="KW-0378">Hydrolase</keyword>
<dbReference type="GO" id="GO:0016887">
    <property type="term" value="F:ATP hydrolysis activity"/>
    <property type="evidence" value="ECO:0007669"/>
    <property type="project" value="InterPro"/>
</dbReference>
<dbReference type="InterPro" id="IPR003593">
    <property type="entry name" value="AAA+_ATPase"/>
</dbReference>
<dbReference type="EMBL" id="CAEZTT010000030">
    <property type="protein sequence ID" value="CAB4572866.1"/>
    <property type="molecule type" value="Genomic_DNA"/>
</dbReference>
<dbReference type="PANTHER" id="PTHR43335">
    <property type="entry name" value="ABC TRANSPORTER, ATP-BINDING PROTEIN"/>
    <property type="match status" value="1"/>
</dbReference>
<dbReference type="InterPro" id="IPR008979">
    <property type="entry name" value="Galactose-bd-like_sf"/>
</dbReference>
<evidence type="ECO:0000256" key="6">
    <source>
        <dbReference type="SAM" id="Phobius"/>
    </source>
</evidence>
<dbReference type="InterPro" id="IPR029058">
    <property type="entry name" value="AB_hydrolase_fold"/>
</dbReference>
<dbReference type="Gene3D" id="2.60.120.260">
    <property type="entry name" value="Galactose-binding domain-like"/>
    <property type="match status" value="1"/>
</dbReference>
<organism evidence="8">
    <name type="scientific">freshwater metagenome</name>
    <dbReference type="NCBI Taxonomy" id="449393"/>
    <lineage>
        <taxon>unclassified sequences</taxon>
        <taxon>metagenomes</taxon>
        <taxon>ecological metagenomes</taxon>
    </lineage>
</organism>
<dbReference type="Gene3D" id="3.40.50.1820">
    <property type="entry name" value="alpha/beta hydrolase"/>
    <property type="match status" value="1"/>
</dbReference>
<dbReference type="AlphaFoldDB" id="A0A6J6EAN5"/>
<keyword evidence="3" id="KW-0547">Nucleotide-binding</keyword>
<sequence length="824" mass="88016">MAMRKWFSAVVIGLLTIGIFPAAVSAQTSPKAINISGAATSAIDPTPVQLDSDLYLPVNTPAPAIVLAHGFGGNKKSVVNQAEQLQAAGYVVLAYTARGFGNSTGFISMNSINAEIADAAKIIDYLATRSEVEKDSTNDPKVGFAGGSYGGALSLMIAGTDNRVDAVAADITWHNLTSALFPQSATNLNSVGVFKELWTGYFFSRGLTIPNPVNPRCGRFETAWCELYESVAQQGSYSATQAELMFNSSPASTNAGIKAPTLLMAGQADSLFPLTEADSNYQQIKEANPDLPVKFVWHSGGHDGGRSETERLDQLTQQWFDKYLRNLGEVNTDFEVTFAPANIISANQPNELTGIEAAQNYFGINNLTQTFPLAGPAQSIIAPAGGAPAGISTFPGIGSIGSLLAQQIPSQNAFFQSLPITAPIKIVGSSQIKLKVSSPTPQQNAVLFASLRIVGANGASSLPNGLVAPIRIPVLTSEPIELVVNLPAIATEVKAGDVLQVVISTTDLAYRLPTTPANYLVELASPSISIATGTLAPTTITQSGLMFIWLTLIVIAILALVLFVFRPRHRSEDTRTEIAETPVVIENLVKQFKNGPRAVDDISYQIPLGKVVGLLGPNGAGKTTTMRMIMGLIRPNTGSVYVFGERVTPGARVLSRIGSLVEGAGFLPHLTGRENLELYWKATGRIGEPYFEKVLEIADLGTAIERKVRTYSQGMRQRLGIAQAMLGMPDLLMLDEPTNGLDPPQIKAMRDVLHNYVAQGKTVIVSSHLLSEVEQTCTYVVVMHRGKLITAGEVSELLASHSNMRLEDFFLDVVGDDLTIGKTS</sequence>